<dbReference type="GeneID" id="19893909"/>
<evidence type="ECO:0000256" key="7">
    <source>
        <dbReference type="ARBA" id="ARBA00023242"/>
    </source>
</evidence>
<organism evidence="11 12">
    <name type="scientific">Pneumocystis murina (strain B123)</name>
    <name type="common">Mouse pneumocystis pneumonia agent</name>
    <name type="synonym">Pneumocystis carinii f. sp. muris</name>
    <dbReference type="NCBI Taxonomy" id="1069680"/>
    <lineage>
        <taxon>Eukaryota</taxon>
        <taxon>Fungi</taxon>
        <taxon>Dikarya</taxon>
        <taxon>Ascomycota</taxon>
        <taxon>Taphrinomycotina</taxon>
        <taxon>Pneumocystomycetes</taxon>
        <taxon>Pneumocystaceae</taxon>
        <taxon>Pneumocystis</taxon>
    </lineage>
</organism>
<gene>
    <name evidence="11" type="ORF">PNEG_00211</name>
</gene>
<keyword evidence="12" id="KW-1185">Reference proteome</keyword>
<dbReference type="InterPro" id="IPR006786">
    <property type="entry name" value="Pinin_SDK_MemA"/>
</dbReference>
<evidence type="ECO:0000256" key="3">
    <source>
        <dbReference type="ARBA" id="ARBA00022664"/>
    </source>
</evidence>
<comment type="caution">
    <text evidence="11">The sequence shown here is derived from an EMBL/GenBank/DDBJ whole genome shotgun (WGS) entry which is preliminary data.</text>
</comment>
<dbReference type="STRING" id="1069680.M7PMW1"/>
<dbReference type="GO" id="GO:0006397">
    <property type="term" value="P:mRNA processing"/>
    <property type="evidence" value="ECO:0007669"/>
    <property type="project" value="UniProtKB-KW"/>
</dbReference>
<dbReference type="eggNOG" id="KOG3756">
    <property type="taxonomic scope" value="Eukaryota"/>
</dbReference>
<dbReference type="RefSeq" id="XP_007872079.1">
    <property type="nucleotide sequence ID" value="XM_007873888.1"/>
</dbReference>
<evidence type="ECO:0000256" key="2">
    <source>
        <dbReference type="ARBA" id="ARBA00010386"/>
    </source>
</evidence>
<keyword evidence="7" id="KW-0539">Nucleus</keyword>
<evidence type="ECO:0000313" key="11">
    <source>
        <dbReference type="EMBL" id="EMR11784.1"/>
    </source>
</evidence>
<dbReference type="GO" id="GO:0008380">
    <property type="term" value="P:RNA splicing"/>
    <property type="evidence" value="ECO:0007669"/>
    <property type="project" value="UniProtKB-KW"/>
</dbReference>
<keyword evidence="6" id="KW-0508">mRNA splicing</keyword>
<dbReference type="AlphaFoldDB" id="M7PMW1"/>
<keyword evidence="3" id="KW-0507">mRNA processing</keyword>
<keyword evidence="5" id="KW-0804">Transcription</keyword>
<evidence type="ECO:0000256" key="8">
    <source>
        <dbReference type="SAM" id="Coils"/>
    </source>
</evidence>
<dbReference type="HOGENOM" id="CLU_1326868_0_0_1"/>
<comment type="subcellular location">
    <subcellularLocation>
        <location evidence="1">Nucleus</location>
    </subcellularLocation>
</comment>
<dbReference type="PANTHER" id="PTHR12707">
    <property type="entry name" value="PINN"/>
    <property type="match status" value="1"/>
</dbReference>
<dbReference type="Pfam" id="PF04696">
    <property type="entry name" value="Pinin_SDK_memA"/>
    <property type="match status" value="1"/>
</dbReference>
<feature type="coiled-coil region" evidence="8">
    <location>
        <begin position="64"/>
        <end position="110"/>
    </location>
</feature>
<protein>
    <recommendedName>
        <fullName evidence="10">Pinin/SDK/MemA protein domain-containing protein</fullName>
    </recommendedName>
</protein>
<evidence type="ECO:0000256" key="4">
    <source>
        <dbReference type="ARBA" id="ARBA00023015"/>
    </source>
</evidence>
<sequence>MDPEVVVESMVFLPEQERLRDQEESSQRRDRRQRMGLDEQKRGQRFLGTLMGTLGKFQKESVFLQEKNAKRAEIEARLAECMRKEKEALEERARIEQDEKQRAAERLRRASLREFEKLSLETYYKNEMASARALKTTTLPVLFYQPWKLSSKEEERAKIRIEELERKYQQELKELEERLSREDNLYLKDVDTSLSAHETCQINVDVG</sequence>
<feature type="domain" description="Pinin/SDK/MemA protein" evidence="10">
    <location>
        <begin position="38"/>
        <end position="160"/>
    </location>
</feature>
<evidence type="ECO:0000256" key="9">
    <source>
        <dbReference type="SAM" id="MobiDB-lite"/>
    </source>
</evidence>
<dbReference type="InterPro" id="IPR039853">
    <property type="entry name" value="Pinin"/>
</dbReference>
<comment type="similarity">
    <text evidence="2">Belongs to the pinin family.</text>
</comment>
<name>M7PMW1_PNEMU</name>
<keyword evidence="4" id="KW-0805">Transcription regulation</keyword>
<keyword evidence="8" id="KW-0175">Coiled coil</keyword>
<evidence type="ECO:0000259" key="10">
    <source>
        <dbReference type="Pfam" id="PF04696"/>
    </source>
</evidence>
<dbReference type="GO" id="GO:0071013">
    <property type="term" value="C:catalytic step 2 spliceosome"/>
    <property type="evidence" value="ECO:0007669"/>
    <property type="project" value="TreeGrafter"/>
</dbReference>
<evidence type="ECO:0000256" key="1">
    <source>
        <dbReference type="ARBA" id="ARBA00004123"/>
    </source>
</evidence>
<feature type="region of interest" description="Disordered" evidence="9">
    <location>
        <begin position="16"/>
        <end position="42"/>
    </location>
</feature>
<evidence type="ECO:0000256" key="5">
    <source>
        <dbReference type="ARBA" id="ARBA00023163"/>
    </source>
</evidence>
<feature type="coiled-coil region" evidence="8">
    <location>
        <begin position="154"/>
        <end position="185"/>
    </location>
</feature>
<reference evidence="12" key="1">
    <citation type="journal article" date="2016" name="Nat. Commun.">
        <title>Genome analysis of three Pneumocystis species reveals adaptation mechanisms to life exclusively in mammalian hosts.</title>
        <authorList>
            <person name="Ma L."/>
            <person name="Chen Z."/>
            <person name="Huang D.W."/>
            <person name="Kutty G."/>
            <person name="Ishihara M."/>
            <person name="Wang H."/>
            <person name="Abouelleil A."/>
            <person name="Bishop L."/>
            <person name="Davey E."/>
            <person name="Deng R."/>
            <person name="Deng X."/>
            <person name="Fan L."/>
            <person name="Fantoni G."/>
            <person name="Fitzgerald M."/>
            <person name="Gogineni E."/>
            <person name="Goldberg J.M."/>
            <person name="Handley G."/>
            <person name="Hu X."/>
            <person name="Huber C."/>
            <person name="Jiao X."/>
            <person name="Jones K."/>
            <person name="Levin J.Z."/>
            <person name="Liu Y."/>
            <person name="Macdonald P."/>
            <person name="Melnikov A."/>
            <person name="Raley C."/>
            <person name="Sassi M."/>
            <person name="Sherman B.T."/>
            <person name="Song X."/>
            <person name="Sykes S."/>
            <person name="Tran B."/>
            <person name="Walsh L."/>
            <person name="Xia Y."/>
            <person name="Yang J."/>
            <person name="Young S."/>
            <person name="Zeng Q."/>
            <person name="Zheng X."/>
            <person name="Stephens R."/>
            <person name="Nusbaum C."/>
            <person name="Birren B.W."/>
            <person name="Azadi P."/>
            <person name="Lempicki R.A."/>
            <person name="Cuomo C.A."/>
            <person name="Kovacs J.A."/>
        </authorList>
    </citation>
    <scope>NUCLEOTIDE SEQUENCE [LARGE SCALE GENOMIC DNA]</scope>
    <source>
        <strain evidence="12">B123</strain>
    </source>
</reference>
<dbReference type="EMBL" id="AFWA02000005">
    <property type="protein sequence ID" value="EMR11784.1"/>
    <property type="molecule type" value="Genomic_DNA"/>
</dbReference>
<accession>M7PMW1</accession>
<dbReference type="OrthoDB" id="330772at2759"/>
<dbReference type="OMA" id="NEDSHME"/>
<dbReference type="PANTHER" id="PTHR12707:SF0">
    <property type="entry name" value="PININ"/>
    <property type="match status" value="1"/>
</dbReference>
<evidence type="ECO:0000313" key="12">
    <source>
        <dbReference type="Proteomes" id="UP000011958"/>
    </source>
</evidence>
<proteinExistence type="inferred from homology"/>
<evidence type="ECO:0000256" key="6">
    <source>
        <dbReference type="ARBA" id="ARBA00023187"/>
    </source>
</evidence>
<dbReference type="Proteomes" id="UP000011958">
    <property type="component" value="Unassembled WGS sequence"/>
</dbReference>
<dbReference type="VEuPathDB" id="FungiDB:PNEG_00211"/>